<gene>
    <name evidence="2" type="ORF">LMG29542_02371</name>
</gene>
<accession>A0A6J5DMS0</accession>
<name>A0A6J5DMS0_9BURK</name>
<keyword evidence="1" id="KW-0732">Signal</keyword>
<reference evidence="2 3" key="1">
    <citation type="submission" date="2020-04" db="EMBL/GenBank/DDBJ databases">
        <authorList>
            <person name="De Canck E."/>
        </authorList>
    </citation>
    <scope>NUCLEOTIDE SEQUENCE [LARGE SCALE GENOMIC DNA]</scope>
    <source>
        <strain evidence="2 3">LMG 29542</strain>
    </source>
</reference>
<dbReference type="Proteomes" id="UP000494363">
    <property type="component" value="Unassembled WGS sequence"/>
</dbReference>
<proteinExistence type="predicted"/>
<sequence length="231" mass="24842">MAMRKGRVSLLAFSLVIAGVTHMGAAWADGPEEAYGTDPSLSPNEYKVNVDGMKEDPNAPMSDKARAYRNGLLTGRAMQKVDDEKASGSVLPPIPHGAAVHDTAVVRPVATQPVVEQPLRAAPPPAPVNYRQAYAPPAVDYAPPPDPEPVYAQEQYYAPQPQPAPVVIEQPMQYVAPPPVQYVYPTTYVAQAPVVQVAVPTVYAGWGHPVVYAGRWGGYGGRWGGYGGWRR</sequence>
<evidence type="ECO:0000256" key="1">
    <source>
        <dbReference type="SAM" id="SignalP"/>
    </source>
</evidence>
<dbReference type="EMBL" id="CADIKH010000009">
    <property type="protein sequence ID" value="CAB3754511.1"/>
    <property type="molecule type" value="Genomic_DNA"/>
</dbReference>
<evidence type="ECO:0000313" key="2">
    <source>
        <dbReference type="EMBL" id="CAB3754511.1"/>
    </source>
</evidence>
<dbReference type="AlphaFoldDB" id="A0A6J5DMS0"/>
<evidence type="ECO:0000313" key="3">
    <source>
        <dbReference type="Proteomes" id="UP000494363"/>
    </source>
</evidence>
<keyword evidence="3" id="KW-1185">Reference proteome</keyword>
<organism evidence="2 3">
    <name type="scientific">Paraburkholderia humisilvae</name>
    <dbReference type="NCBI Taxonomy" id="627669"/>
    <lineage>
        <taxon>Bacteria</taxon>
        <taxon>Pseudomonadati</taxon>
        <taxon>Pseudomonadota</taxon>
        <taxon>Betaproteobacteria</taxon>
        <taxon>Burkholderiales</taxon>
        <taxon>Burkholderiaceae</taxon>
        <taxon>Paraburkholderia</taxon>
    </lineage>
</organism>
<dbReference type="RefSeq" id="WP_175226639.1">
    <property type="nucleotide sequence ID" value="NZ_CADIKH010000009.1"/>
</dbReference>
<protein>
    <submittedName>
        <fullName evidence="2">Uncharacterized protein</fullName>
    </submittedName>
</protein>
<feature type="signal peptide" evidence="1">
    <location>
        <begin position="1"/>
        <end position="28"/>
    </location>
</feature>
<feature type="chain" id="PRO_5026912454" evidence="1">
    <location>
        <begin position="29"/>
        <end position="231"/>
    </location>
</feature>